<dbReference type="PANTHER" id="PTHR43650:SF17">
    <property type="entry name" value="PYROPHOSPHATE--FRUCTOSE 6-PHOSPHATE 1-PHOSPHOTRANSFERASE SUBUNIT ALPHA 1"/>
    <property type="match status" value="1"/>
</dbReference>
<evidence type="ECO:0000313" key="4">
    <source>
        <dbReference type="Proteomes" id="UP000008694"/>
    </source>
</evidence>
<dbReference type="SUPFAM" id="SSF53784">
    <property type="entry name" value="Phosphofructokinase"/>
    <property type="match status" value="1"/>
</dbReference>
<gene>
    <name evidence="3" type="ORF">ARALYDRAFT_658119</name>
</gene>
<dbReference type="Proteomes" id="UP000008694">
    <property type="component" value="Unassembled WGS sequence"/>
</dbReference>
<protein>
    <submittedName>
        <fullName evidence="3">Predicted protein</fullName>
    </submittedName>
</protein>
<dbReference type="GO" id="GO:0003872">
    <property type="term" value="F:6-phosphofructokinase activity"/>
    <property type="evidence" value="ECO:0007669"/>
    <property type="project" value="InterPro"/>
</dbReference>
<proteinExistence type="predicted"/>
<accession>D7MG74</accession>
<feature type="non-terminal residue" evidence="3">
    <location>
        <position position="1"/>
    </location>
</feature>
<keyword evidence="4" id="KW-1185">Reference proteome</keyword>
<dbReference type="GO" id="GO:0047334">
    <property type="term" value="F:diphosphate-fructose-6-phosphate 1-phosphotransferase activity"/>
    <property type="evidence" value="ECO:0007669"/>
    <property type="project" value="TreeGrafter"/>
</dbReference>
<keyword evidence="2" id="KW-0324">Glycolysis</keyword>
<dbReference type="EMBL" id="GL348719">
    <property type="protein sequence ID" value="EFH46222.1"/>
    <property type="molecule type" value="Genomic_DNA"/>
</dbReference>
<evidence type="ECO:0000256" key="2">
    <source>
        <dbReference type="ARBA" id="ARBA00023152"/>
    </source>
</evidence>
<dbReference type="GO" id="GO:0005829">
    <property type="term" value="C:cytosol"/>
    <property type="evidence" value="ECO:0007669"/>
    <property type="project" value="TreeGrafter"/>
</dbReference>
<dbReference type="PANTHER" id="PTHR43650">
    <property type="entry name" value="PYROPHOSPHATE--FRUCTOSE 6-PHOSPHATE 1-PHOSPHOTRANSFERASE"/>
    <property type="match status" value="1"/>
</dbReference>
<evidence type="ECO:0000313" key="3">
    <source>
        <dbReference type="EMBL" id="EFH46222.1"/>
    </source>
</evidence>
<evidence type="ECO:0000256" key="1">
    <source>
        <dbReference type="ARBA" id="ARBA00022490"/>
    </source>
</evidence>
<dbReference type="eggNOG" id="KOG2440">
    <property type="taxonomic scope" value="Eukaryota"/>
</dbReference>
<dbReference type="Gramene" id="Al_scaffold_0007_2174">
    <property type="protein sequence ID" value="Al_scaffold_0007_2174"/>
    <property type="gene ID" value="Al_scaffold_0007_2174"/>
</dbReference>
<sequence length="77" mass="8418">VGIVFCGRQALGGHNVIWGLFEALKVHNAKSTLLGFLCSEGLFGQNTLEITDDILQISKNQGSCLNPKMQNLVHCLY</sequence>
<organism evidence="4">
    <name type="scientific">Arabidopsis lyrata subsp. lyrata</name>
    <name type="common">Lyre-leaved rock-cress</name>
    <dbReference type="NCBI Taxonomy" id="81972"/>
    <lineage>
        <taxon>Eukaryota</taxon>
        <taxon>Viridiplantae</taxon>
        <taxon>Streptophyta</taxon>
        <taxon>Embryophyta</taxon>
        <taxon>Tracheophyta</taxon>
        <taxon>Spermatophyta</taxon>
        <taxon>Magnoliopsida</taxon>
        <taxon>eudicotyledons</taxon>
        <taxon>Gunneridae</taxon>
        <taxon>Pentapetalae</taxon>
        <taxon>rosids</taxon>
        <taxon>malvids</taxon>
        <taxon>Brassicales</taxon>
        <taxon>Brassicaceae</taxon>
        <taxon>Camelineae</taxon>
        <taxon>Arabidopsis</taxon>
    </lineage>
</organism>
<dbReference type="STRING" id="81972.D7MG74"/>
<keyword evidence="1" id="KW-0963">Cytoplasm</keyword>
<dbReference type="GO" id="GO:0009749">
    <property type="term" value="P:response to glucose"/>
    <property type="evidence" value="ECO:0007669"/>
    <property type="project" value="TreeGrafter"/>
</dbReference>
<dbReference type="Gene3D" id="3.40.50.450">
    <property type="match status" value="1"/>
</dbReference>
<dbReference type="AlphaFoldDB" id="D7MG74"/>
<dbReference type="GO" id="GO:0015979">
    <property type="term" value="P:photosynthesis"/>
    <property type="evidence" value="ECO:0007669"/>
    <property type="project" value="TreeGrafter"/>
</dbReference>
<dbReference type="InterPro" id="IPR035966">
    <property type="entry name" value="PKF_sf"/>
</dbReference>
<reference evidence="4" key="1">
    <citation type="journal article" date="2011" name="Nat. Genet.">
        <title>The Arabidopsis lyrata genome sequence and the basis of rapid genome size change.</title>
        <authorList>
            <person name="Hu T.T."/>
            <person name="Pattyn P."/>
            <person name="Bakker E.G."/>
            <person name="Cao J."/>
            <person name="Cheng J.-F."/>
            <person name="Clark R.M."/>
            <person name="Fahlgren N."/>
            <person name="Fawcett J.A."/>
            <person name="Grimwood J."/>
            <person name="Gundlach H."/>
            <person name="Haberer G."/>
            <person name="Hollister J.D."/>
            <person name="Ossowski S."/>
            <person name="Ottilar R.P."/>
            <person name="Salamov A.A."/>
            <person name="Schneeberger K."/>
            <person name="Spannagl M."/>
            <person name="Wang X."/>
            <person name="Yang L."/>
            <person name="Nasrallah M.E."/>
            <person name="Bergelson J."/>
            <person name="Carrington J.C."/>
            <person name="Gaut B.S."/>
            <person name="Schmutz J."/>
            <person name="Mayer K.F.X."/>
            <person name="Van de Peer Y."/>
            <person name="Grigoriev I.V."/>
            <person name="Nordborg M."/>
            <person name="Weigel D."/>
            <person name="Guo Y.-L."/>
        </authorList>
    </citation>
    <scope>NUCLEOTIDE SEQUENCE [LARGE SCALE GENOMIC DNA]</scope>
    <source>
        <strain evidence="4">cv. MN47</strain>
    </source>
</reference>
<name>D7MG74_ARALL</name>
<dbReference type="HOGENOM" id="CLU_2645236_0_0_1"/>